<dbReference type="OrthoDB" id="10046160at2759"/>
<evidence type="ECO:0000313" key="3">
    <source>
        <dbReference type="RefSeq" id="XP_022322704.1"/>
    </source>
</evidence>
<reference evidence="3" key="1">
    <citation type="submission" date="2025-08" db="UniProtKB">
        <authorList>
            <consortium name="RefSeq"/>
        </authorList>
    </citation>
    <scope>IDENTIFICATION</scope>
    <source>
        <tissue evidence="3">Whole sample</tissue>
    </source>
</reference>
<dbReference type="RefSeq" id="XP_022322704.1">
    <property type="nucleotide sequence ID" value="XM_022466996.1"/>
</dbReference>
<name>A0A8B8D596_CRAVI</name>
<protein>
    <submittedName>
        <fullName evidence="3">Uncharacterized protein LOC111124132</fullName>
    </submittedName>
</protein>
<dbReference type="PANTHER" id="PTHR46289:SF17">
    <property type="entry name" value="HAT C-TERMINAL DIMERISATION DOMAIN-CONTAINING PROTEIN"/>
    <property type="match status" value="1"/>
</dbReference>
<keyword evidence="2" id="KW-1185">Reference proteome</keyword>
<evidence type="ECO:0000313" key="2">
    <source>
        <dbReference type="Proteomes" id="UP000694844"/>
    </source>
</evidence>
<dbReference type="Proteomes" id="UP000694844">
    <property type="component" value="Chromosome 3"/>
</dbReference>
<dbReference type="InterPro" id="IPR052958">
    <property type="entry name" value="IFN-induced_PKR_regulator"/>
</dbReference>
<gene>
    <name evidence="3" type="primary">LOC111124132</name>
</gene>
<dbReference type="PANTHER" id="PTHR46289">
    <property type="entry name" value="52 KDA REPRESSOR OF THE INHIBITOR OF THE PROTEIN KINASE-LIKE PROTEIN-RELATED"/>
    <property type="match status" value="1"/>
</dbReference>
<sequence length="350" mass="40147">MAPDTPGFRVLCPTRWTVRAASLNSVLENYSVLQSLWEISYECSKDSETRSRIIGVKAQMQNFDFLFGVSLGYEILRHTDNLSRTLQRKDLSAAEGQCLTELALSTLGEMRKEESFSKFWASLNEKLDDLDVDEPTLPRRRKMPKRFEPGNAPPEFPTSAKDLYRQQYFEALDLVVNCVKDRFNQPGYQVYRHLEDVLLKCVHGDNSYREDIDFVSKFYNGDLEKSSLSMQLETFTTLARNNLNHSTLSVSSLVQLVSEMSPASRFVFSEIVTLMKLILVMPATNATSERTFSALRRVKTYLRSTMTQERLNHLMILHTHREATDALDISAVGNDFVSARDGRRFIFGRF</sequence>
<evidence type="ECO:0000259" key="1">
    <source>
        <dbReference type="Pfam" id="PF05699"/>
    </source>
</evidence>
<dbReference type="InterPro" id="IPR012337">
    <property type="entry name" value="RNaseH-like_sf"/>
</dbReference>
<accession>A0A8B8D596</accession>
<dbReference type="GO" id="GO:0046983">
    <property type="term" value="F:protein dimerization activity"/>
    <property type="evidence" value="ECO:0007669"/>
    <property type="project" value="InterPro"/>
</dbReference>
<proteinExistence type="predicted"/>
<dbReference type="GeneID" id="111124132"/>
<feature type="domain" description="HAT C-terminal dimerisation" evidence="1">
    <location>
        <begin position="274"/>
        <end position="321"/>
    </location>
</feature>
<dbReference type="AlphaFoldDB" id="A0A8B8D596"/>
<dbReference type="Pfam" id="PF05699">
    <property type="entry name" value="Dimer_Tnp_hAT"/>
    <property type="match status" value="1"/>
</dbReference>
<organism evidence="2 3">
    <name type="scientific">Crassostrea virginica</name>
    <name type="common">Eastern oyster</name>
    <dbReference type="NCBI Taxonomy" id="6565"/>
    <lineage>
        <taxon>Eukaryota</taxon>
        <taxon>Metazoa</taxon>
        <taxon>Spiralia</taxon>
        <taxon>Lophotrochozoa</taxon>
        <taxon>Mollusca</taxon>
        <taxon>Bivalvia</taxon>
        <taxon>Autobranchia</taxon>
        <taxon>Pteriomorphia</taxon>
        <taxon>Ostreida</taxon>
        <taxon>Ostreoidea</taxon>
        <taxon>Ostreidae</taxon>
        <taxon>Crassostrea</taxon>
    </lineage>
</organism>
<dbReference type="KEGG" id="cvn:111124132"/>
<dbReference type="InterPro" id="IPR008906">
    <property type="entry name" value="HATC_C_dom"/>
</dbReference>
<dbReference type="SUPFAM" id="SSF53098">
    <property type="entry name" value="Ribonuclease H-like"/>
    <property type="match status" value="1"/>
</dbReference>